<evidence type="ECO:0000256" key="4">
    <source>
        <dbReference type="ARBA" id="ARBA00023136"/>
    </source>
</evidence>
<dbReference type="RefSeq" id="XP_031413946.1">
    <property type="nucleotide sequence ID" value="XM_031558086.2"/>
</dbReference>
<proteinExistence type="predicted"/>
<dbReference type="GO" id="GO:0097250">
    <property type="term" value="P:mitochondrial respirasome assembly"/>
    <property type="evidence" value="ECO:0007669"/>
    <property type="project" value="TreeGrafter"/>
</dbReference>
<dbReference type="InterPro" id="IPR007667">
    <property type="entry name" value="Hypoxia_induced_domain"/>
</dbReference>
<dbReference type="Pfam" id="PF04588">
    <property type="entry name" value="HIG_1_N"/>
    <property type="match status" value="1"/>
</dbReference>
<evidence type="ECO:0000256" key="2">
    <source>
        <dbReference type="ARBA" id="ARBA00022692"/>
    </source>
</evidence>
<dbReference type="GeneID" id="116218013"/>
<dbReference type="OrthoDB" id="6604018at2759"/>
<evidence type="ECO:0000256" key="3">
    <source>
        <dbReference type="ARBA" id="ARBA00022989"/>
    </source>
</evidence>
<protein>
    <submittedName>
        <fullName evidence="9">HIG1 domain family member 2A, mitochondrial</fullName>
    </submittedName>
</protein>
<name>A0A6P8ENP2_CLUHA</name>
<keyword evidence="8" id="KW-1185">Reference proteome</keyword>
<keyword evidence="4 6" id="KW-0472">Membrane</keyword>
<keyword evidence="3 6" id="KW-1133">Transmembrane helix</keyword>
<dbReference type="PANTHER" id="PTHR12297">
    <property type="entry name" value="HYPOXIA-INDUCBILE GENE 1 HIG1 -RELATED"/>
    <property type="match status" value="1"/>
</dbReference>
<keyword evidence="2 6" id="KW-0812">Transmembrane</keyword>
<evidence type="ECO:0000256" key="1">
    <source>
        <dbReference type="ARBA" id="ARBA00004325"/>
    </source>
</evidence>
<dbReference type="CTD" id="192286"/>
<evidence type="ECO:0000313" key="9">
    <source>
        <dbReference type="RefSeq" id="XP_031413946.1"/>
    </source>
</evidence>
<feature type="transmembrane region" description="Helical" evidence="6">
    <location>
        <begin position="94"/>
        <end position="113"/>
    </location>
</feature>
<feature type="domain" description="HIG1" evidence="7">
    <location>
        <begin position="31"/>
        <end position="117"/>
    </location>
</feature>
<dbReference type="GO" id="GO:0031966">
    <property type="term" value="C:mitochondrial membrane"/>
    <property type="evidence" value="ECO:0007669"/>
    <property type="project" value="UniProtKB-SubCell"/>
</dbReference>
<organism evidence="8 9">
    <name type="scientific">Clupea harengus</name>
    <name type="common">Atlantic herring</name>
    <dbReference type="NCBI Taxonomy" id="7950"/>
    <lineage>
        <taxon>Eukaryota</taxon>
        <taxon>Metazoa</taxon>
        <taxon>Chordata</taxon>
        <taxon>Craniata</taxon>
        <taxon>Vertebrata</taxon>
        <taxon>Euteleostomi</taxon>
        <taxon>Actinopterygii</taxon>
        <taxon>Neopterygii</taxon>
        <taxon>Teleostei</taxon>
        <taxon>Clupei</taxon>
        <taxon>Clupeiformes</taxon>
        <taxon>Clupeoidei</taxon>
        <taxon>Clupeidae</taxon>
        <taxon>Clupea</taxon>
    </lineage>
</organism>
<feature type="transmembrane region" description="Helical" evidence="6">
    <location>
        <begin position="59"/>
        <end position="78"/>
    </location>
</feature>
<evidence type="ECO:0000256" key="5">
    <source>
        <dbReference type="SAM" id="MobiDB-lite"/>
    </source>
</evidence>
<feature type="compositionally biased region" description="Polar residues" evidence="5">
    <location>
        <begin position="1"/>
        <end position="18"/>
    </location>
</feature>
<evidence type="ECO:0000256" key="6">
    <source>
        <dbReference type="SAM" id="Phobius"/>
    </source>
</evidence>
<evidence type="ECO:0000313" key="8">
    <source>
        <dbReference type="Proteomes" id="UP000515152"/>
    </source>
</evidence>
<comment type="subcellular location">
    <subcellularLocation>
        <location evidence="1">Mitochondrion membrane</location>
    </subcellularLocation>
</comment>
<evidence type="ECO:0000259" key="7">
    <source>
        <dbReference type="PROSITE" id="PS51503"/>
    </source>
</evidence>
<dbReference type="PROSITE" id="PS51503">
    <property type="entry name" value="HIG1"/>
    <property type="match status" value="1"/>
</dbReference>
<dbReference type="AlphaFoldDB" id="A0A6P8ENP2"/>
<dbReference type="PANTHER" id="PTHR12297:SF18">
    <property type="entry name" value="HIG1 DOMAIN FAMILY MEMBER 2A"/>
    <property type="match status" value="1"/>
</dbReference>
<feature type="region of interest" description="Disordered" evidence="5">
    <location>
        <begin position="1"/>
        <end position="28"/>
    </location>
</feature>
<accession>A0A6P8ENP2</accession>
<dbReference type="Gene3D" id="6.10.140.1320">
    <property type="match status" value="1"/>
</dbReference>
<reference evidence="9" key="1">
    <citation type="submission" date="2025-08" db="UniProtKB">
        <authorList>
            <consortium name="RefSeq"/>
        </authorList>
    </citation>
    <scope>IDENTIFICATION</scope>
</reference>
<dbReference type="Proteomes" id="UP000515152">
    <property type="component" value="Chromosome 20"/>
</dbReference>
<dbReference type="InterPro" id="IPR050355">
    <property type="entry name" value="RCF1"/>
</dbReference>
<dbReference type="KEGG" id="char:116218013"/>
<sequence>MAASPTVVSQDQAANAASQGPIPFDISKPPIIEGFTPLPRHREEGFKDKFIRKTKENPFVPIGCLGTAGALIYGLRAFKMGKTRQSQLSMRMRIFAQGFTVVAIIVGVASTALKPKQ</sequence>
<gene>
    <name evidence="9" type="primary">higd2a</name>
</gene>